<reference evidence="3 4" key="1">
    <citation type="submission" date="2015-09" db="EMBL/GenBank/DDBJ databases">
        <title>Trachymyrmex cornetzi WGS genome.</title>
        <authorList>
            <person name="Nygaard S."/>
            <person name="Hu H."/>
            <person name="Boomsma J."/>
            <person name="Zhang G."/>
        </authorList>
    </citation>
    <scope>NUCLEOTIDE SEQUENCE [LARGE SCALE GENOMIC DNA]</scope>
    <source>
        <strain evidence="3">Tcor2-1</strain>
        <tissue evidence="3">Whole body</tissue>
    </source>
</reference>
<protein>
    <recommendedName>
        <fullName evidence="2">Myb/SANT-like DNA-binding domain-containing protein</fullName>
    </recommendedName>
</protein>
<dbReference type="PANTHER" id="PTHR47595">
    <property type="entry name" value="HEAT SHOCK 70 KDA PROTEIN 14"/>
    <property type="match status" value="1"/>
</dbReference>
<keyword evidence="4" id="KW-1185">Reference proteome</keyword>
<evidence type="ECO:0000313" key="4">
    <source>
        <dbReference type="Proteomes" id="UP000078492"/>
    </source>
</evidence>
<gene>
    <name evidence="3" type="ORF">ALC57_11795</name>
</gene>
<dbReference type="InterPro" id="IPR044822">
    <property type="entry name" value="Myb_DNA-bind_4"/>
</dbReference>
<accession>A0A151K3A5</accession>
<sequence length="110" mass="12902">DISNDVGSESFENEGMGTIVWNESSTKFFLALFKEKREDVTNRKIKNLKKMWEIIATEMIINGYSVTPRQAENKTKSLNRSYKNMKSHNKKTGRDRADCSYPRYFTIHKK</sequence>
<dbReference type="PANTHER" id="PTHR47595:SF1">
    <property type="entry name" value="MYB_SANT-LIKE DNA-BINDING DOMAIN-CONTAINING PROTEIN"/>
    <property type="match status" value="1"/>
</dbReference>
<evidence type="ECO:0000256" key="1">
    <source>
        <dbReference type="SAM" id="MobiDB-lite"/>
    </source>
</evidence>
<dbReference type="EMBL" id="LKEY01043793">
    <property type="protein sequence ID" value="KYN50609.1"/>
    <property type="molecule type" value="Genomic_DNA"/>
</dbReference>
<evidence type="ECO:0000259" key="2">
    <source>
        <dbReference type="Pfam" id="PF13837"/>
    </source>
</evidence>
<feature type="region of interest" description="Disordered" evidence="1">
    <location>
        <begin position="70"/>
        <end position="97"/>
    </location>
</feature>
<dbReference type="Pfam" id="PF13837">
    <property type="entry name" value="Myb_DNA-bind_4"/>
    <property type="match status" value="1"/>
</dbReference>
<evidence type="ECO:0000313" key="3">
    <source>
        <dbReference type="EMBL" id="KYN50609.1"/>
    </source>
</evidence>
<dbReference type="Proteomes" id="UP000078492">
    <property type="component" value="Unassembled WGS sequence"/>
</dbReference>
<name>A0A151K3A5_9HYME</name>
<feature type="compositionally biased region" description="Polar residues" evidence="1">
    <location>
        <begin position="70"/>
        <end position="82"/>
    </location>
</feature>
<proteinExistence type="predicted"/>
<feature type="domain" description="Myb/SANT-like DNA-binding" evidence="2">
    <location>
        <begin position="21"/>
        <end position="101"/>
    </location>
</feature>
<dbReference type="Gene3D" id="1.10.10.60">
    <property type="entry name" value="Homeodomain-like"/>
    <property type="match status" value="1"/>
</dbReference>
<dbReference type="AlphaFoldDB" id="A0A151K3A5"/>
<feature type="non-terminal residue" evidence="3">
    <location>
        <position position="1"/>
    </location>
</feature>
<comment type="caution">
    <text evidence="3">The sequence shown here is derived from an EMBL/GenBank/DDBJ whole genome shotgun (WGS) entry which is preliminary data.</text>
</comment>
<organism evidence="3 4">
    <name type="scientific">Trachymyrmex cornetzi</name>
    <dbReference type="NCBI Taxonomy" id="471704"/>
    <lineage>
        <taxon>Eukaryota</taxon>
        <taxon>Metazoa</taxon>
        <taxon>Ecdysozoa</taxon>
        <taxon>Arthropoda</taxon>
        <taxon>Hexapoda</taxon>
        <taxon>Insecta</taxon>
        <taxon>Pterygota</taxon>
        <taxon>Neoptera</taxon>
        <taxon>Endopterygota</taxon>
        <taxon>Hymenoptera</taxon>
        <taxon>Apocrita</taxon>
        <taxon>Aculeata</taxon>
        <taxon>Formicoidea</taxon>
        <taxon>Formicidae</taxon>
        <taxon>Myrmicinae</taxon>
        <taxon>Trachymyrmex</taxon>
    </lineage>
</organism>